<reference evidence="2" key="4">
    <citation type="submission" date="2019-03" db="UniProtKB">
        <authorList>
            <consortium name="EnsemblPlants"/>
        </authorList>
    </citation>
    <scope>IDENTIFICATION</scope>
</reference>
<dbReference type="AlphaFoldDB" id="A0A453NFF7"/>
<reference evidence="3" key="1">
    <citation type="journal article" date="2014" name="Science">
        <title>Ancient hybridizations among the ancestral genomes of bread wheat.</title>
        <authorList>
            <consortium name="International Wheat Genome Sequencing Consortium,"/>
            <person name="Marcussen T."/>
            <person name="Sandve S.R."/>
            <person name="Heier L."/>
            <person name="Spannagl M."/>
            <person name="Pfeifer M."/>
            <person name="Jakobsen K.S."/>
            <person name="Wulff B.B."/>
            <person name="Steuernagel B."/>
            <person name="Mayer K.F."/>
            <person name="Olsen O.A."/>
        </authorList>
    </citation>
    <scope>NUCLEOTIDE SEQUENCE [LARGE SCALE GENOMIC DNA]</scope>
    <source>
        <strain evidence="3">cv. AL8/78</strain>
    </source>
</reference>
<dbReference type="Proteomes" id="UP000015105">
    <property type="component" value="Chromosome 6D"/>
</dbReference>
<organism evidence="2 3">
    <name type="scientific">Aegilops tauschii subsp. strangulata</name>
    <name type="common">Goatgrass</name>
    <dbReference type="NCBI Taxonomy" id="200361"/>
    <lineage>
        <taxon>Eukaryota</taxon>
        <taxon>Viridiplantae</taxon>
        <taxon>Streptophyta</taxon>
        <taxon>Embryophyta</taxon>
        <taxon>Tracheophyta</taxon>
        <taxon>Spermatophyta</taxon>
        <taxon>Magnoliopsida</taxon>
        <taxon>Liliopsida</taxon>
        <taxon>Poales</taxon>
        <taxon>Poaceae</taxon>
        <taxon>BOP clade</taxon>
        <taxon>Pooideae</taxon>
        <taxon>Triticodae</taxon>
        <taxon>Triticeae</taxon>
        <taxon>Triticinae</taxon>
        <taxon>Aegilops</taxon>
    </lineage>
</organism>
<proteinExistence type="predicted"/>
<keyword evidence="1" id="KW-0732">Signal</keyword>
<accession>A0A453NFF7</accession>
<dbReference type="EnsemblPlants" id="AET6Gv20356800.10">
    <property type="protein sequence ID" value="AET6Gv20356800.10"/>
    <property type="gene ID" value="AET6Gv20356800"/>
</dbReference>
<evidence type="ECO:0000313" key="3">
    <source>
        <dbReference type="Proteomes" id="UP000015105"/>
    </source>
</evidence>
<protein>
    <submittedName>
        <fullName evidence="2">Uncharacterized protein</fullName>
    </submittedName>
</protein>
<dbReference type="Gramene" id="AET6Gv20356800.10">
    <property type="protein sequence ID" value="AET6Gv20356800.10"/>
    <property type="gene ID" value="AET6Gv20356800"/>
</dbReference>
<feature type="signal peptide" evidence="1">
    <location>
        <begin position="1"/>
        <end position="19"/>
    </location>
</feature>
<feature type="chain" id="PRO_5019223197" evidence="1">
    <location>
        <begin position="20"/>
        <end position="40"/>
    </location>
</feature>
<evidence type="ECO:0000256" key="1">
    <source>
        <dbReference type="SAM" id="SignalP"/>
    </source>
</evidence>
<reference evidence="2" key="5">
    <citation type="journal article" date="2021" name="G3 (Bethesda)">
        <title>Aegilops tauschii genome assembly Aet v5.0 features greater sequence contiguity and improved annotation.</title>
        <authorList>
            <person name="Wang L."/>
            <person name="Zhu T."/>
            <person name="Rodriguez J.C."/>
            <person name="Deal K.R."/>
            <person name="Dubcovsky J."/>
            <person name="McGuire P.E."/>
            <person name="Lux T."/>
            <person name="Spannagl M."/>
            <person name="Mayer K.F.X."/>
            <person name="Baldrich P."/>
            <person name="Meyers B.C."/>
            <person name="Huo N."/>
            <person name="Gu Y.Q."/>
            <person name="Zhou H."/>
            <person name="Devos K.M."/>
            <person name="Bennetzen J.L."/>
            <person name="Unver T."/>
            <person name="Budak H."/>
            <person name="Gulick P.J."/>
            <person name="Galiba G."/>
            <person name="Kalapos B."/>
            <person name="Nelson D.R."/>
            <person name="Li P."/>
            <person name="You F.M."/>
            <person name="Luo M.C."/>
            <person name="Dvorak J."/>
        </authorList>
    </citation>
    <scope>NUCLEOTIDE SEQUENCE [LARGE SCALE GENOMIC DNA]</scope>
    <source>
        <strain evidence="2">cv. AL8/78</strain>
    </source>
</reference>
<evidence type="ECO:0000313" key="2">
    <source>
        <dbReference type="EnsemblPlants" id="AET6Gv20356800.10"/>
    </source>
</evidence>
<reference evidence="3" key="2">
    <citation type="journal article" date="2017" name="Nat. Plants">
        <title>The Aegilops tauschii genome reveals multiple impacts of transposons.</title>
        <authorList>
            <person name="Zhao G."/>
            <person name="Zou C."/>
            <person name="Li K."/>
            <person name="Wang K."/>
            <person name="Li T."/>
            <person name="Gao L."/>
            <person name="Zhang X."/>
            <person name="Wang H."/>
            <person name="Yang Z."/>
            <person name="Liu X."/>
            <person name="Jiang W."/>
            <person name="Mao L."/>
            <person name="Kong X."/>
            <person name="Jiao Y."/>
            <person name="Jia J."/>
        </authorList>
    </citation>
    <scope>NUCLEOTIDE SEQUENCE [LARGE SCALE GENOMIC DNA]</scope>
    <source>
        <strain evidence="3">cv. AL8/78</strain>
    </source>
</reference>
<keyword evidence="3" id="KW-1185">Reference proteome</keyword>
<reference evidence="2" key="3">
    <citation type="journal article" date="2017" name="Nature">
        <title>Genome sequence of the progenitor of the wheat D genome Aegilops tauschii.</title>
        <authorList>
            <person name="Luo M.C."/>
            <person name="Gu Y.Q."/>
            <person name="Puiu D."/>
            <person name="Wang H."/>
            <person name="Twardziok S.O."/>
            <person name="Deal K.R."/>
            <person name="Huo N."/>
            <person name="Zhu T."/>
            <person name="Wang L."/>
            <person name="Wang Y."/>
            <person name="McGuire P.E."/>
            <person name="Liu S."/>
            <person name="Long H."/>
            <person name="Ramasamy R.K."/>
            <person name="Rodriguez J.C."/>
            <person name="Van S.L."/>
            <person name="Yuan L."/>
            <person name="Wang Z."/>
            <person name="Xia Z."/>
            <person name="Xiao L."/>
            <person name="Anderson O.D."/>
            <person name="Ouyang S."/>
            <person name="Liang Y."/>
            <person name="Zimin A.V."/>
            <person name="Pertea G."/>
            <person name="Qi P."/>
            <person name="Bennetzen J.L."/>
            <person name="Dai X."/>
            <person name="Dawson M.W."/>
            <person name="Muller H.G."/>
            <person name="Kugler K."/>
            <person name="Rivarola-Duarte L."/>
            <person name="Spannagl M."/>
            <person name="Mayer K.F.X."/>
            <person name="Lu F.H."/>
            <person name="Bevan M.W."/>
            <person name="Leroy P."/>
            <person name="Li P."/>
            <person name="You F.M."/>
            <person name="Sun Q."/>
            <person name="Liu Z."/>
            <person name="Lyons E."/>
            <person name="Wicker T."/>
            <person name="Salzberg S.L."/>
            <person name="Devos K.M."/>
            <person name="Dvorak J."/>
        </authorList>
    </citation>
    <scope>NUCLEOTIDE SEQUENCE [LARGE SCALE GENOMIC DNA]</scope>
    <source>
        <strain evidence="2">cv. AL8/78</strain>
    </source>
</reference>
<name>A0A453NFF7_AEGTS</name>
<sequence>MTSSHLYLLVFFLCHLALSTRNIFNGLAFNIGWPKLKRQY</sequence>